<dbReference type="GeneID" id="15392498"/>
<dbReference type="KEGG" id="ast:Asulf_00857"/>
<dbReference type="SUPFAM" id="SSF46785">
    <property type="entry name" value="Winged helix' DNA-binding domain"/>
    <property type="match status" value="1"/>
</dbReference>
<dbReference type="HOGENOM" id="CLU_140786_1_0_2"/>
<accession>N0BB80</accession>
<dbReference type="Pfam" id="PF01978">
    <property type="entry name" value="TrmB"/>
    <property type="match status" value="1"/>
</dbReference>
<protein>
    <submittedName>
        <fullName evidence="2">Putative transcriptional regulator</fullName>
    </submittedName>
</protein>
<dbReference type="eggNOG" id="arCOG02242">
    <property type="taxonomic scope" value="Archaea"/>
</dbReference>
<dbReference type="AlphaFoldDB" id="N0BB80"/>
<dbReference type="RefSeq" id="WP_015590462.1">
    <property type="nucleotide sequence ID" value="NC_021169.1"/>
</dbReference>
<gene>
    <name evidence="2" type="ORF">Asulf_00857</name>
</gene>
<dbReference type="InterPro" id="IPR002831">
    <property type="entry name" value="Tscrpt_reg_TrmB_N"/>
</dbReference>
<organism evidence="2 3">
    <name type="scientific">Archaeoglobus sulfaticallidus PM70-1</name>
    <dbReference type="NCBI Taxonomy" id="387631"/>
    <lineage>
        <taxon>Archaea</taxon>
        <taxon>Methanobacteriati</taxon>
        <taxon>Methanobacteriota</taxon>
        <taxon>Archaeoglobi</taxon>
        <taxon>Archaeoglobales</taxon>
        <taxon>Archaeoglobaceae</taxon>
        <taxon>Archaeoglobus</taxon>
    </lineage>
</organism>
<evidence type="ECO:0000313" key="3">
    <source>
        <dbReference type="Proteomes" id="UP000013307"/>
    </source>
</evidence>
<feature type="domain" description="Transcription regulator TrmB N-terminal" evidence="1">
    <location>
        <begin position="25"/>
        <end position="93"/>
    </location>
</feature>
<evidence type="ECO:0000313" key="2">
    <source>
        <dbReference type="EMBL" id="AGK60864.1"/>
    </source>
</evidence>
<keyword evidence="3" id="KW-1185">Reference proteome</keyword>
<proteinExistence type="predicted"/>
<dbReference type="InterPro" id="IPR036390">
    <property type="entry name" value="WH_DNA-bd_sf"/>
</dbReference>
<dbReference type="InterPro" id="IPR036388">
    <property type="entry name" value="WH-like_DNA-bd_sf"/>
</dbReference>
<dbReference type="Proteomes" id="UP000013307">
    <property type="component" value="Chromosome"/>
</dbReference>
<name>N0BB80_9EURY</name>
<dbReference type="EMBL" id="CP005290">
    <property type="protein sequence ID" value="AGK60864.1"/>
    <property type="molecule type" value="Genomic_DNA"/>
</dbReference>
<evidence type="ECO:0000259" key="1">
    <source>
        <dbReference type="Pfam" id="PF01978"/>
    </source>
</evidence>
<sequence>MPIDGPTGLFEVAEPDFEYIVKCVLKLTISELEVYLTLIENPGIGVDELSEIMRKDRSGIYRSLQTLLEKGLVKREYRILKHGGYKYIYTPLEIDTLKAILKEELERWFKRLNEVVDKFTLDEFKGETKEAET</sequence>
<dbReference type="STRING" id="387631.Asulf_00857"/>
<reference evidence="2 3" key="1">
    <citation type="journal article" date="2013" name="Genome Announc.">
        <title>Complete Genome Sequence of the Thermophilic and Facultatively Chemolithoautotrophic Sulfate Reducer Archaeoglobus sulfaticallidus Strain PM70-1T.</title>
        <authorList>
            <person name="Stokke R."/>
            <person name="Hocking W.P."/>
            <person name="Steinsbu B.O."/>
            <person name="Steen I.H."/>
        </authorList>
    </citation>
    <scope>NUCLEOTIDE SEQUENCE [LARGE SCALE GENOMIC DNA]</scope>
    <source>
        <strain evidence="2">PM70-1</strain>
    </source>
</reference>
<dbReference type="Gene3D" id="1.10.10.10">
    <property type="entry name" value="Winged helix-like DNA-binding domain superfamily/Winged helix DNA-binding domain"/>
    <property type="match status" value="1"/>
</dbReference>